<dbReference type="GO" id="GO:0006351">
    <property type="term" value="P:DNA-templated transcription"/>
    <property type="evidence" value="ECO:0007669"/>
    <property type="project" value="InterPro"/>
</dbReference>
<keyword evidence="2" id="KW-0539">Nucleus</keyword>
<dbReference type="CDD" id="cd12148">
    <property type="entry name" value="fungal_TF_MHR"/>
    <property type="match status" value="1"/>
</dbReference>
<dbReference type="GO" id="GO:0003677">
    <property type="term" value="F:DNA binding"/>
    <property type="evidence" value="ECO:0007669"/>
    <property type="project" value="InterPro"/>
</dbReference>
<feature type="compositionally biased region" description="Low complexity" evidence="3">
    <location>
        <begin position="463"/>
        <end position="473"/>
    </location>
</feature>
<feature type="region of interest" description="Disordered" evidence="3">
    <location>
        <begin position="1"/>
        <end position="35"/>
    </location>
</feature>
<keyword evidence="6" id="KW-1185">Reference proteome</keyword>
<dbReference type="PANTHER" id="PTHR47654">
    <property type="entry name" value="ZN(II)2CYS6 TRANSCRIPTION FACTOR (EUROFUNG)-RELATED"/>
    <property type="match status" value="1"/>
</dbReference>
<dbReference type="PROSITE" id="PS50048">
    <property type="entry name" value="ZN2_CY6_FUNGAL_2"/>
    <property type="match status" value="1"/>
</dbReference>
<dbReference type="InterPro" id="IPR007219">
    <property type="entry name" value="XnlR_reg_dom"/>
</dbReference>
<gene>
    <name evidence="5" type="ORF">CC80DRAFT_105298</name>
</gene>
<dbReference type="Gene3D" id="4.10.240.10">
    <property type="entry name" value="Zn(2)-C6 fungal-type DNA-binding domain"/>
    <property type="match status" value="1"/>
</dbReference>
<feature type="compositionally biased region" description="Polar residues" evidence="3">
    <location>
        <begin position="213"/>
        <end position="222"/>
    </location>
</feature>
<name>A0A6A5UH48_9PLEO</name>
<keyword evidence="1" id="KW-0479">Metal-binding</keyword>
<dbReference type="Pfam" id="PF04082">
    <property type="entry name" value="Fungal_trans"/>
    <property type="match status" value="1"/>
</dbReference>
<dbReference type="SUPFAM" id="SSF57701">
    <property type="entry name" value="Zn2/Cys6 DNA-binding domain"/>
    <property type="match status" value="1"/>
</dbReference>
<feature type="domain" description="Zn(2)-C6 fungal-type" evidence="4">
    <location>
        <begin position="40"/>
        <end position="70"/>
    </location>
</feature>
<feature type="region of interest" description="Disordered" evidence="3">
    <location>
        <begin position="446"/>
        <end position="473"/>
    </location>
</feature>
<dbReference type="GO" id="GO:0000981">
    <property type="term" value="F:DNA-binding transcription factor activity, RNA polymerase II-specific"/>
    <property type="evidence" value="ECO:0007669"/>
    <property type="project" value="InterPro"/>
</dbReference>
<dbReference type="Proteomes" id="UP000800035">
    <property type="component" value="Unassembled WGS sequence"/>
</dbReference>
<dbReference type="SMART" id="SM00066">
    <property type="entry name" value="GAL4"/>
    <property type="match status" value="1"/>
</dbReference>
<sequence>MSSNPSVSGSHGARVPIPRLHRAVPPPDSSQKSRRRVARACTACRAHKIKCSGHQPQCKHCESTSRECIYIMPRKDRLKIVSDRCVQLAGLLNTVKDKVGEADNVAITNLLTTVEADLSDIITAPSSPLTNPDGDEARESRTIFDGRNVDPREQVETKSLDLLDENLHESNQSRATGFVGKNSEVEWFRALRLQEKSEEEAASSRLPPAARTGPSSTGGTAEQVNSVSFYQDNASIDLDVYVEPYELPAPEVAEHLLAVYMDKVHDNFQILPKKLFQDQCYRYFKTSQEGGTASRLNPKWQAIVNLIFAIGAKYTHVNTGWQANHEDHLIYQARARSFGWNNTTLTQHPDLPQIQVAGLLAFYYLSVGQISRAWVVVGMALRFAQALGLHVRNEDPSASASKREVLVRIWWSLYSLDRHLSVITGRPSIIVDGSCSVPLPIPLPSDEIDDDTDGLRWMSRPDSSGSGSSKGDANSGSFIKAIAQMAIITQSILSGVYSAATMVRTPLAVQQDIIELGRRLDNWVSTLPTDFNFQIERPHAQPFFRERTLLAFQFYSGRILLTRPCLGGLGQQDNDPNEESFLRQMAGICVDAAKAQLDLLPDKPEVVFVFENGPWWTIVHYLMQALAAILLALSYSSLGRSYDSSLAVYAKKTIRWLRTLNDPVASRAYCVAFSSFEMVAKRRSLDISDLWVEHAMAFPSSTGSMAESEGVDLGNFPTMPGGGGVIPASNSFDPFPIDPMMVSPTFPGQPDRSGYGNFGSYEPPT</sequence>
<evidence type="ECO:0000256" key="3">
    <source>
        <dbReference type="SAM" id="MobiDB-lite"/>
    </source>
</evidence>
<dbReference type="EMBL" id="ML976978">
    <property type="protein sequence ID" value="KAF1963092.1"/>
    <property type="molecule type" value="Genomic_DNA"/>
</dbReference>
<dbReference type="PROSITE" id="PS00463">
    <property type="entry name" value="ZN2_CY6_FUNGAL_1"/>
    <property type="match status" value="1"/>
</dbReference>
<dbReference type="SMART" id="SM00906">
    <property type="entry name" value="Fungal_trans"/>
    <property type="match status" value="1"/>
</dbReference>
<evidence type="ECO:0000256" key="2">
    <source>
        <dbReference type="ARBA" id="ARBA00023242"/>
    </source>
</evidence>
<dbReference type="PANTHER" id="PTHR47654:SF5">
    <property type="entry name" value="TRANSCRIPTION FACTOR DOMAIN-CONTAINING PROTEIN"/>
    <property type="match status" value="1"/>
</dbReference>
<accession>A0A6A5UH48</accession>
<dbReference type="InterPro" id="IPR036864">
    <property type="entry name" value="Zn2-C6_fun-type_DNA-bd_sf"/>
</dbReference>
<proteinExistence type="predicted"/>
<dbReference type="AlphaFoldDB" id="A0A6A5UH48"/>
<dbReference type="InterPro" id="IPR053230">
    <property type="entry name" value="Trans_reg_galc"/>
</dbReference>
<feature type="region of interest" description="Disordered" evidence="3">
    <location>
        <begin position="198"/>
        <end position="222"/>
    </location>
</feature>
<reference evidence="5" key="1">
    <citation type="journal article" date="2020" name="Stud. Mycol.">
        <title>101 Dothideomycetes genomes: a test case for predicting lifestyles and emergence of pathogens.</title>
        <authorList>
            <person name="Haridas S."/>
            <person name="Albert R."/>
            <person name="Binder M."/>
            <person name="Bloem J."/>
            <person name="Labutti K."/>
            <person name="Salamov A."/>
            <person name="Andreopoulos B."/>
            <person name="Baker S."/>
            <person name="Barry K."/>
            <person name="Bills G."/>
            <person name="Bluhm B."/>
            <person name="Cannon C."/>
            <person name="Castanera R."/>
            <person name="Culley D."/>
            <person name="Daum C."/>
            <person name="Ezra D."/>
            <person name="Gonzalez J."/>
            <person name="Henrissat B."/>
            <person name="Kuo A."/>
            <person name="Liang C."/>
            <person name="Lipzen A."/>
            <person name="Lutzoni F."/>
            <person name="Magnuson J."/>
            <person name="Mondo S."/>
            <person name="Nolan M."/>
            <person name="Ohm R."/>
            <person name="Pangilinan J."/>
            <person name="Park H.-J."/>
            <person name="Ramirez L."/>
            <person name="Alfaro M."/>
            <person name="Sun H."/>
            <person name="Tritt A."/>
            <person name="Yoshinaga Y."/>
            <person name="Zwiers L.-H."/>
            <person name="Turgeon B."/>
            <person name="Goodwin S."/>
            <person name="Spatafora J."/>
            <person name="Crous P."/>
            <person name="Grigoriev I."/>
        </authorList>
    </citation>
    <scope>NUCLEOTIDE SEQUENCE</scope>
    <source>
        <strain evidence="5">CBS 675.92</strain>
    </source>
</reference>
<dbReference type="OrthoDB" id="5296287at2759"/>
<protein>
    <recommendedName>
        <fullName evidence="4">Zn(2)-C6 fungal-type domain-containing protein</fullName>
    </recommendedName>
</protein>
<dbReference type="GO" id="GO:0008270">
    <property type="term" value="F:zinc ion binding"/>
    <property type="evidence" value="ECO:0007669"/>
    <property type="project" value="InterPro"/>
</dbReference>
<evidence type="ECO:0000259" key="4">
    <source>
        <dbReference type="PROSITE" id="PS50048"/>
    </source>
</evidence>
<evidence type="ECO:0000256" key="1">
    <source>
        <dbReference type="ARBA" id="ARBA00022723"/>
    </source>
</evidence>
<dbReference type="CDD" id="cd00067">
    <property type="entry name" value="GAL4"/>
    <property type="match status" value="1"/>
</dbReference>
<feature type="region of interest" description="Disordered" evidence="3">
    <location>
        <begin position="745"/>
        <end position="765"/>
    </location>
</feature>
<evidence type="ECO:0000313" key="6">
    <source>
        <dbReference type="Proteomes" id="UP000800035"/>
    </source>
</evidence>
<dbReference type="InterPro" id="IPR001138">
    <property type="entry name" value="Zn2Cys6_DnaBD"/>
</dbReference>
<evidence type="ECO:0000313" key="5">
    <source>
        <dbReference type="EMBL" id="KAF1963092.1"/>
    </source>
</evidence>
<organism evidence="5 6">
    <name type="scientific">Byssothecium circinans</name>
    <dbReference type="NCBI Taxonomy" id="147558"/>
    <lineage>
        <taxon>Eukaryota</taxon>
        <taxon>Fungi</taxon>
        <taxon>Dikarya</taxon>
        <taxon>Ascomycota</taxon>
        <taxon>Pezizomycotina</taxon>
        <taxon>Dothideomycetes</taxon>
        <taxon>Pleosporomycetidae</taxon>
        <taxon>Pleosporales</taxon>
        <taxon>Massarineae</taxon>
        <taxon>Massarinaceae</taxon>
        <taxon>Byssothecium</taxon>
    </lineage>
</organism>
<dbReference type="Pfam" id="PF00172">
    <property type="entry name" value="Zn_clus"/>
    <property type="match status" value="1"/>
</dbReference>